<reference evidence="2 3" key="1">
    <citation type="submission" date="2021-01" db="EMBL/GenBank/DDBJ databases">
        <title>Adiantum capillus-veneris genome.</title>
        <authorList>
            <person name="Fang Y."/>
            <person name="Liao Q."/>
        </authorList>
    </citation>
    <scope>NUCLEOTIDE SEQUENCE [LARGE SCALE GENOMIC DNA]</scope>
    <source>
        <strain evidence="2">H3</strain>
        <tissue evidence="2">Leaf</tissue>
    </source>
</reference>
<evidence type="ECO:0000256" key="1">
    <source>
        <dbReference type="SAM" id="MobiDB-lite"/>
    </source>
</evidence>
<name>A0A9D4ZNK2_ADICA</name>
<dbReference type="EMBL" id="JABFUD020000005">
    <property type="protein sequence ID" value="KAI5079961.1"/>
    <property type="molecule type" value="Genomic_DNA"/>
</dbReference>
<evidence type="ECO:0000313" key="3">
    <source>
        <dbReference type="Proteomes" id="UP000886520"/>
    </source>
</evidence>
<accession>A0A9D4ZNK2</accession>
<comment type="caution">
    <text evidence="2">The sequence shown here is derived from an EMBL/GenBank/DDBJ whole genome shotgun (WGS) entry which is preliminary data.</text>
</comment>
<sequence length="237" mass="26604">MSKKAAAGGAAVTNKSGKGKGAKDAAVKEECVDFIIDLLFAHLDQHINDKLIFPQTLAFAVGRTMAEVVHMVSIAHVQRMEEWLVNLEGSSPEEWDKPQEPLIPLIDSWARGVIPLKSNSGGCPPEDTSRQEESQVQENKQPRRASAMALSQYQDLAPRRRSSTSSTKRGSLRRFSESLYPLDPNRKVKFQEKTTDDMQKDAPSRRTSTPPPTEFFQGLLLLELFCLRLNKARWDVR</sequence>
<feature type="compositionally biased region" description="Basic and acidic residues" evidence="1">
    <location>
        <begin position="184"/>
        <end position="204"/>
    </location>
</feature>
<dbReference type="AlphaFoldDB" id="A0A9D4ZNK2"/>
<feature type="region of interest" description="Disordered" evidence="1">
    <location>
        <begin position="116"/>
        <end position="212"/>
    </location>
</feature>
<keyword evidence="3" id="KW-1185">Reference proteome</keyword>
<dbReference type="Proteomes" id="UP000886520">
    <property type="component" value="Chromosome 5"/>
</dbReference>
<dbReference type="OrthoDB" id="193650at2759"/>
<organism evidence="2 3">
    <name type="scientific">Adiantum capillus-veneris</name>
    <name type="common">Maidenhair fern</name>
    <dbReference type="NCBI Taxonomy" id="13818"/>
    <lineage>
        <taxon>Eukaryota</taxon>
        <taxon>Viridiplantae</taxon>
        <taxon>Streptophyta</taxon>
        <taxon>Embryophyta</taxon>
        <taxon>Tracheophyta</taxon>
        <taxon>Polypodiopsida</taxon>
        <taxon>Polypodiidae</taxon>
        <taxon>Polypodiales</taxon>
        <taxon>Pteridineae</taxon>
        <taxon>Pteridaceae</taxon>
        <taxon>Vittarioideae</taxon>
        <taxon>Adiantum</taxon>
    </lineage>
</organism>
<feature type="non-terminal residue" evidence="2">
    <location>
        <position position="237"/>
    </location>
</feature>
<protein>
    <submittedName>
        <fullName evidence="2">Uncharacterized protein</fullName>
    </submittedName>
</protein>
<gene>
    <name evidence="2" type="ORF">GOP47_0005440</name>
</gene>
<proteinExistence type="predicted"/>
<feature type="region of interest" description="Disordered" evidence="1">
    <location>
        <begin position="1"/>
        <end position="22"/>
    </location>
</feature>
<evidence type="ECO:0000313" key="2">
    <source>
        <dbReference type="EMBL" id="KAI5079961.1"/>
    </source>
</evidence>